<feature type="region of interest" description="Disordered" evidence="1">
    <location>
        <begin position="106"/>
        <end position="130"/>
    </location>
</feature>
<sequence>MRGPASPQSWFVNRLQRLRTSSGSPTQAQLLAYDQNKVLTRSSLSDLLAGKFTKPPPWERVAAYVIACVHAAHAGRIDLSAEAELARLRGDHATLTDLFETTVREARAPAARSSGSRTRPATCRLPPRNTSFTGRDATLRELRQRLTSGNDGAMQVVHGLGGVGKTQLAVEYAYLHRSKYRFVAFVDAEDPDLVASQFASLARELGLAEVSSEQVVPRVYGALLDHGPWLIIFDNGEKPGTLVDALPSGDLGSSGHVIVTTRLRGWSSRAGVIDLDVFTRREAVELLTRRVCGMTTVVADRIAEHLGDLPLALEQAAGYMDYNHTAPEEYLALLTSRLEDMIALGELAYRPTVVVATLWQLSVQRLEIQQPRAMRLLELCALLAPEPIPLDLFSSTETLNAAVADPVAWDTTVGALAGLGLARRGASSLVLHRLVQAAIRAAMPDDVRTDARVKLCRALLAAVPHDIHGDPDARSRWQELLPHALVVTKDEPPAECAAETAMLLRLASAFLLSIGDHPVALPLCERAFSIDESLEQRDAEVGFDLITLAQIHRDRGAPERARPMAERALSLHESCLPADSPAIATDLATLARIRHLLGDHEAAVPLAERALRIDEAAYGPDDPYVSFDLIALASIHLDLDDHAVAVPLISRALRIREASYAPDHLYIGYALLLKARAVHALNDPTAANLARRGALILNTRLGRTHPKTEDAFVLANCLLKRDSSQGHGEVVAVGEAYDTKGRTDQGHTSVTPPHFQAAGTGFSAR</sequence>
<dbReference type="SUPFAM" id="SSF52540">
    <property type="entry name" value="P-loop containing nucleoside triphosphate hydrolases"/>
    <property type="match status" value="1"/>
</dbReference>
<proteinExistence type="predicted"/>
<dbReference type="InterPro" id="IPR027417">
    <property type="entry name" value="P-loop_NTPase"/>
</dbReference>
<keyword evidence="4" id="KW-1185">Reference proteome</keyword>
<dbReference type="Proteomes" id="UP000660675">
    <property type="component" value="Unassembled WGS sequence"/>
</dbReference>
<dbReference type="NCBIfam" id="NF040586">
    <property type="entry name" value="FxSxx_TPR"/>
    <property type="match status" value="1"/>
</dbReference>
<dbReference type="Pfam" id="PF13374">
    <property type="entry name" value="TPR_10"/>
    <property type="match status" value="1"/>
</dbReference>
<gene>
    <name evidence="3" type="ORF">GCM10015535_08990</name>
</gene>
<dbReference type="SUPFAM" id="SSF48452">
    <property type="entry name" value="TPR-like"/>
    <property type="match status" value="2"/>
</dbReference>
<evidence type="ECO:0000313" key="3">
    <source>
        <dbReference type="EMBL" id="GGV76688.1"/>
    </source>
</evidence>
<name>A0ABQ2VU29_9ACTN</name>
<protein>
    <recommendedName>
        <fullName evidence="2">NB-ARC domain-containing protein</fullName>
    </recommendedName>
</protein>
<comment type="caution">
    <text evidence="3">The sequence shown here is derived from an EMBL/GenBank/DDBJ whole genome shotgun (WGS) entry which is preliminary data.</text>
</comment>
<dbReference type="EMBL" id="BMTF01000002">
    <property type="protein sequence ID" value="GGV76688.1"/>
    <property type="molecule type" value="Genomic_DNA"/>
</dbReference>
<reference evidence="4" key="1">
    <citation type="journal article" date="2019" name="Int. J. Syst. Evol. Microbiol.">
        <title>The Global Catalogue of Microorganisms (GCM) 10K type strain sequencing project: providing services to taxonomists for standard genome sequencing and annotation.</title>
        <authorList>
            <consortium name="The Broad Institute Genomics Platform"/>
            <consortium name="The Broad Institute Genome Sequencing Center for Infectious Disease"/>
            <person name="Wu L."/>
            <person name="Ma J."/>
        </authorList>
    </citation>
    <scope>NUCLEOTIDE SEQUENCE [LARGE SCALE GENOMIC DNA]</scope>
    <source>
        <strain evidence="4">JCM 4376</strain>
    </source>
</reference>
<evidence type="ECO:0000256" key="1">
    <source>
        <dbReference type="SAM" id="MobiDB-lite"/>
    </source>
</evidence>
<dbReference type="PANTHER" id="PTHR35205">
    <property type="entry name" value="NB-ARC AND TPR DOMAIN PROTEIN"/>
    <property type="match status" value="1"/>
</dbReference>
<feature type="compositionally biased region" description="Low complexity" evidence="1">
    <location>
        <begin position="108"/>
        <end position="122"/>
    </location>
</feature>
<dbReference type="InterPro" id="IPR002182">
    <property type="entry name" value="NB-ARC"/>
</dbReference>
<dbReference type="PANTHER" id="PTHR35205:SF1">
    <property type="entry name" value="ZU5 DOMAIN-CONTAINING PROTEIN"/>
    <property type="match status" value="1"/>
</dbReference>
<evidence type="ECO:0000313" key="4">
    <source>
        <dbReference type="Proteomes" id="UP000660675"/>
    </source>
</evidence>
<accession>A0ABQ2VU29</accession>
<dbReference type="InterPro" id="IPR011990">
    <property type="entry name" value="TPR-like_helical_dom_sf"/>
</dbReference>
<dbReference type="Pfam" id="PF13424">
    <property type="entry name" value="TPR_12"/>
    <property type="match status" value="1"/>
</dbReference>
<feature type="domain" description="NB-ARC" evidence="2">
    <location>
        <begin position="136"/>
        <end position="292"/>
    </location>
</feature>
<dbReference type="Gene3D" id="3.40.50.300">
    <property type="entry name" value="P-loop containing nucleotide triphosphate hydrolases"/>
    <property type="match status" value="1"/>
</dbReference>
<feature type="region of interest" description="Disordered" evidence="1">
    <location>
        <begin position="742"/>
        <end position="765"/>
    </location>
</feature>
<organism evidence="3 4">
    <name type="scientific">Streptomyces gelaticus</name>
    <dbReference type="NCBI Taxonomy" id="285446"/>
    <lineage>
        <taxon>Bacteria</taxon>
        <taxon>Bacillati</taxon>
        <taxon>Actinomycetota</taxon>
        <taxon>Actinomycetes</taxon>
        <taxon>Kitasatosporales</taxon>
        <taxon>Streptomycetaceae</taxon>
        <taxon>Streptomyces</taxon>
    </lineage>
</organism>
<dbReference type="Pfam" id="PF00931">
    <property type="entry name" value="NB-ARC"/>
    <property type="match status" value="1"/>
</dbReference>
<evidence type="ECO:0000259" key="2">
    <source>
        <dbReference type="Pfam" id="PF00931"/>
    </source>
</evidence>
<dbReference type="Gene3D" id="1.25.40.10">
    <property type="entry name" value="Tetratricopeptide repeat domain"/>
    <property type="match status" value="1"/>
</dbReference>